<dbReference type="InterPro" id="IPR014976">
    <property type="entry name" value="AbpA_HamA_C"/>
</dbReference>
<evidence type="ECO:0000313" key="5">
    <source>
        <dbReference type="Proteomes" id="UP000322977"/>
    </source>
</evidence>
<evidence type="ECO:0000313" key="2">
    <source>
        <dbReference type="EMBL" id="STT05041.1"/>
    </source>
</evidence>
<accession>A0A2G9LI78</accession>
<feature type="domain" description="Anti-bacteriophage protein A/HamA C-terminal" evidence="1">
    <location>
        <begin position="7"/>
        <end position="251"/>
    </location>
</feature>
<dbReference type="Proteomes" id="UP000255518">
    <property type="component" value="Unassembled WGS sequence"/>
</dbReference>
<dbReference type="RefSeq" id="WP_001593448.1">
    <property type="nucleotide sequence ID" value="NZ_AP018750.1"/>
</dbReference>
<reference evidence="3 5" key="2">
    <citation type="submission" date="2019-08" db="EMBL/GenBank/DDBJ databases">
        <title>Phenotypic and genetic characterization of extended-spectrum b-lactamase-producing hypermucoviscous Klebsiella pneumoniae from Chile.</title>
        <authorList>
            <person name="Morales-Leon F."/>
            <person name="Caro C."/>
            <person name="Opazo-Capurro A."/>
            <person name="Lincopan N."/>
            <person name="Dominguez-Yevenes M."/>
            <person name="Lima C."/>
            <person name="Bello-Toledo H."/>
            <person name="Gonzalez-Rocha G."/>
        </authorList>
    </citation>
    <scope>NUCLEOTIDE SEQUENCE [LARGE SCALE GENOMIC DNA]</scope>
    <source>
        <strain evidence="3 5">UCO-494</strain>
    </source>
</reference>
<dbReference type="AlphaFoldDB" id="A0A2G9LI78"/>
<evidence type="ECO:0000313" key="4">
    <source>
        <dbReference type="Proteomes" id="UP000255518"/>
    </source>
</evidence>
<organism evidence="3 5">
    <name type="scientific">Klebsiella pneumoniae</name>
    <dbReference type="NCBI Taxonomy" id="573"/>
    <lineage>
        <taxon>Bacteria</taxon>
        <taxon>Pseudomonadati</taxon>
        <taxon>Pseudomonadota</taxon>
        <taxon>Gammaproteobacteria</taxon>
        <taxon>Enterobacterales</taxon>
        <taxon>Enterobacteriaceae</taxon>
        <taxon>Klebsiella/Raoultella group</taxon>
        <taxon>Klebsiella</taxon>
        <taxon>Klebsiella pneumoniae complex</taxon>
    </lineage>
</organism>
<dbReference type="Proteomes" id="UP000322977">
    <property type="component" value="Unassembled WGS sequence"/>
</dbReference>
<name>A0A2G9LI78_KLEPN</name>
<dbReference type="SMR" id="A0A2G9LI78"/>
<evidence type="ECO:0000313" key="3">
    <source>
        <dbReference type="EMBL" id="TYL77852.1"/>
    </source>
</evidence>
<dbReference type="Pfam" id="PF08878">
    <property type="entry name" value="HamA"/>
    <property type="match status" value="1"/>
</dbReference>
<gene>
    <name evidence="3" type="ORF">FXN67_14905</name>
    <name evidence="2" type="ORF">NCTC13443_05029</name>
</gene>
<reference evidence="2 4" key="1">
    <citation type="submission" date="2018-06" db="EMBL/GenBank/DDBJ databases">
        <authorList>
            <consortium name="Pathogen Informatics"/>
            <person name="Doyle S."/>
        </authorList>
    </citation>
    <scope>NUCLEOTIDE SEQUENCE [LARGE SCALE GENOMIC DNA]</scope>
    <source>
        <strain evidence="2 4">NCTC13443</strain>
    </source>
</reference>
<sequence length="259" mass="28889">MANFEDWCDSTERNISDHYLQSITARDAECMFGVQVMAALIPEHYASPRNIANAFEALGKPGLAAYIAGKLPETKQIRSGDLGEIFATEWINARSNGYKTPIKRLRWKDHRNMSMRGEDVIGIYIDQSSQQLFFLKTEAKSRAKMTGEVVSEARDNLNKEQGLPSSHALMFIADRLNEQGEELLAKAILNATLRQGIVPGCVRHLIFLLSGNSSETMLTTSIEKYTGQNNQWGVCLRIARHGEFIAATFEKVISDASNS</sequence>
<dbReference type="EMBL" id="VSSY01000012">
    <property type="protein sequence ID" value="TYL77852.1"/>
    <property type="molecule type" value="Genomic_DNA"/>
</dbReference>
<proteinExistence type="predicted"/>
<protein>
    <submittedName>
        <fullName evidence="3">DUF1837 domain-containing protein</fullName>
    </submittedName>
</protein>
<dbReference type="EMBL" id="UGKT01000001">
    <property type="protein sequence ID" value="STT05041.1"/>
    <property type="molecule type" value="Genomic_DNA"/>
</dbReference>
<evidence type="ECO:0000259" key="1">
    <source>
        <dbReference type="Pfam" id="PF08878"/>
    </source>
</evidence>